<name>T0Q8H2_SAPDV</name>
<dbReference type="Pfam" id="PF00652">
    <property type="entry name" value="Ricin_B_lectin"/>
    <property type="match status" value="2"/>
</dbReference>
<dbReference type="SMART" id="SM00458">
    <property type="entry name" value="RICIN"/>
    <property type="match status" value="1"/>
</dbReference>
<dbReference type="InterPro" id="IPR000772">
    <property type="entry name" value="Ricin_B_lectin"/>
</dbReference>
<dbReference type="STRING" id="1156394.T0Q8H2"/>
<feature type="domain" description="Ricin B lectin" evidence="1">
    <location>
        <begin position="139"/>
        <end position="264"/>
    </location>
</feature>
<dbReference type="Proteomes" id="UP000030762">
    <property type="component" value="Unassembled WGS sequence"/>
</dbReference>
<dbReference type="VEuPathDB" id="FungiDB:SDRG_11395"/>
<dbReference type="Gene3D" id="2.80.10.50">
    <property type="match status" value="2"/>
</dbReference>
<protein>
    <recommendedName>
        <fullName evidence="1">Ricin B lectin domain-containing protein</fullName>
    </recommendedName>
</protein>
<accession>T0Q8H2</accession>
<evidence type="ECO:0000313" key="2">
    <source>
        <dbReference type="EMBL" id="EQC30916.1"/>
    </source>
</evidence>
<dbReference type="OrthoDB" id="6770063at2759"/>
<dbReference type="SUPFAM" id="SSF50370">
    <property type="entry name" value="Ricin B-like lectins"/>
    <property type="match status" value="2"/>
</dbReference>
<evidence type="ECO:0000313" key="3">
    <source>
        <dbReference type="Proteomes" id="UP000030762"/>
    </source>
</evidence>
<proteinExistence type="predicted"/>
<dbReference type="PROSITE" id="PS50231">
    <property type="entry name" value="RICIN_B_LECTIN"/>
    <property type="match status" value="2"/>
</dbReference>
<dbReference type="RefSeq" id="XP_008615654.1">
    <property type="nucleotide sequence ID" value="XM_008617432.1"/>
</dbReference>
<dbReference type="InParanoid" id="T0Q8H2"/>
<gene>
    <name evidence="2" type="ORF">SDRG_11395</name>
</gene>
<dbReference type="InterPro" id="IPR035992">
    <property type="entry name" value="Ricin_B-like_lectins"/>
</dbReference>
<dbReference type="EMBL" id="JH767172">
    <property type="protein sequence ID" value="EQC30916.1"/>
    <property type="molecule type" value="Genomic_DNA"/>
</dbReference>
<dbReference type="GeneID" id="19952122"/>
<sequence length="268" mass="30062">MKCVLFALVAAVAAAPIKLCTINRNVLSEDNKVLYTGKRCVSDNPMFDYDPATKLLKSKDTNRCLKIKKQEMELVTAPCEATDSYQRWELGSNRVKSAAVDRCLKASTEPDTAVTLAKCDLSTSLKSNQFLADCDSVESTYLTITPTVGKLLLSEFDGSLYADKEVKNLNELFVWDHPNGMLKSASKNQCLDAYSVDKGKFKLHTYACDVNNSNQKWNYDQTTKTLKHATHAGQCLDVDPSYKDHHVQMWECTPNNLHQQFTIAPYKP</sequence>
<organism evidence="2 3">
    <name type="scientific">Saprolegnia diclina (strain VS20)</name>
    <dbReference type="NCBI Taxonomy" id="1156394"/>
    <lineage>
        <taxon>Eukaryota</taxon>
        <taxon>Sar</taxon>
        <taxon>Stramenopiles</taxon>
        <taxon>Oomycota</taxon>
        <taxon>Saprolegniomycetes</taxon>
        <taxon>Saprolegniales</taxon>
        <taxon>Saprolegniaceae</taxon>
        <taxon>Saprolegnia</taxon>
    </lineage>
</organism>
<dbReference type="AlphaFoldDB" id="T0Q8H2"/>
<evidence type="ECO:0000259" key="1">
    <source>
        <dbReference type="SMART" id="SM00458"/>
    </source>
</evidence>
<reference evidence="2 3" key="1">
    <citation type="submission" date="2012-04" db="EMBL/GenBank/DDBJ databases">
        <title>The Genome Sequence of Saprolegnia declina VS20.</title>
        <authorList>
            <consortium name="The Broad Institute Genome Sequencing Platform"/>
            <person name="Russ C."/>
            <person name="Nusbaum C."/>
            <person name="Tyler B."/>
            <person name="van West P."/>
            <person name="Dieguez-Uribeondo J."/>
            <person name="de Bruijn I."/>
            <person name="Tripathy S."/>
            <person name="Jiang R."/>
            <person name="Young S.K."/>
            <person name="Zeng Q."/>
            <person name="Gargeya S."/>
            <person name="Fitzgerald M."/>
            <person name="Haas B."/>
            <person name="Abouelleil A."/>
            <person name="Alvarado L."/>
            <person name="Arachchi H.M."/>
            <person name="Berlin A."/>
            <person name="Chapman S.B."/>
            <person name="Goldberg J."/>
            <person name="Griggs A."/>
            <person name="Gujja S."/>
            <person name="Hansen M."/>
            <person name="Howarth C."/>
            <person name="Imamovic A."/>
            <person name="Larimer J."/>
            <person name="McCowen C."/>
            <person name="Montmayeur A."/>
            <person name="Murphy C."/>
            <person name="Neiman D."/>
            <person name="Pearson M."/>
            <person name="Priest M."/>
            <person name="Roberts A."/>
            <person name="Saif S."/>
            <person name="Shea T."/>
            <person name="Sisk P."/>
            <person name="Sykes S."/>
            <person name="Wortman J."/>
            <person name="Nusbaum C."/>
            <person name="Birren B."/>
        </authorList>
    </citation>
    <scope>NUCLEOTIDE SEQUENCE [LARGE SCALE GENOMIC DNA]</scope>
    <source>
        <strain evidence="2 3">VS20</strain>
    </source>
</reference>
<keyword evidence="3" id="KW-1185">Reference proteome</keyword>